<organism evidence="1 2">
    <name type="scientific">Camellia lanceoleosa</name>
    <dbReference type="NCBI Taxonomy" id="1840588"/>
    <lineage>
        <taxon>Eukaryota</taxon>
        <taxon>Viridiplantae</taxon>
        <taxon>Streptophyta</taxon>
        <taxon>Embryophyta</taxon>
        <taxon>Tracheophyta</taxon>
        <taxon>Spermatophyta</taxon>
        <taxon>Magnoliopsida</taxon>
        <taxon>eudicotyledons</taxon>
        <taxon>Gunneridae</taxon>
        <taxon>Pentapetalae</taxon>
        <taxon>asterids</taxon>
        <taxon>Ericales</taxon>
        <taxon>Theaceae</taxon>
        <taxon>Camellia</taxon>
    </lineage>
</organism>
<keyword evidence="2" id="KW-1185">Reference proteome</keyword>
<name>A0ACC0HFY1_9ERIC</name>
<proteinExistence type="predicted"/>
<gene>
    <name evidence="1" type="ORF">LOK49_LG06G01512</name>
</gene>
<sequence>MALHISFLPHLLYCSSKQSLPQRALHSSLYLHCSSVKQDSQRTAQRRSANYQPTSWTSDFVKSLTNYNSEGSPTANDGIVELFLR</sequence>
<dbReference type="Proteomes" id="UP001060215">
    <property type="component" value="Chromosome 5"/>
</dbReference>
<protein>
    <submittedName>
        <fullName evidence="1">Uncharacterized protein</fullName>
    </submittedName>
</protein>
<evidence type="ECO:0000313" key="1">
    <source>
        <dbReference type="EMBL" id="KAI8011442.1"/>
    </source>
</evidence>
<comment type="caution">
    <text evidence="1">The sequence shown here is derived from an EMBL/GenBank/DDBJ whole genome shotgun (WGS) entry which is preliminary data.</text>
</comment>
<accession>A0ACC0HFY1</accession>
<reference evidence="1 2" key="1">
    <citation type="journal article" date="2022" name="Plant J.">
        <title>Chromosome-level genome of Camellia lanceoleosa provides a valuable resource for understanding genome evolution and self-incompatibility.</title>
        <authorList>
            <person name="Gong W."/>
            <person name="Xiao S."/>
            <person name="Wang L."/>
            <person name="Liao Z."/>
            <person name="Chang Y."/>
            <person name="Mo W."/>
            <person name="Hu G."/>
            <person name="Li W."/>
            <person name="Zhao G."/>
            <person name="Zhu H."/>
            <person name="Hu X."/>
            <person name="Ji K."/>
            <person name="Xiang X."/>
            <person name="Song Q."/>
            <person name="Yuan D."/>
            <person name="Jin S."/>
            <person name="Zhang L."/>
        </authorList>
    </citation>
    <scope>NUCLEOTIDE SEQUENCE [LARGE SCALE GENOMIC DNA]</scope>
    <source>
        <strain evidence="1">SQ_2022a</strain>
    </source>
</reference>
<evidence type="ECO:0000313" key="2">
    <source>
        <dbReference type="Proteomes" id="UP001060215"/>
    </source>
</evidence>
<dbReference type="EMBL" id="CM045762">
    <property type="protein sequence ID" value="KAI8011442.1"/>
    <property type="molecule type" value="Genomic_DNA"/>
</dbReference>